<proteinExistence type="predicted"/>
<reference evidence="2" key="1">
    <citation type="submission" date="2013-09" db="EMBL/GenBank/DDBJ databases">
        <title>Corchorus olitorius genome sequencing.</title>
        <authorList>
            <person name="Alam M."/>
            <person name="Haque M.S."/>
            <person name="Islam M.S."/>
            <person name="Emdad E.M."/>
            <person name="Islam M.M."/>
            <person name="Ahmed B."/>
            <person name="Halim A."/>
            <person name="Hossen Q.M.M."/>
            <person name="Hossain M.Z."/>
            <person name="Ahmed R."/>
            <person name="Khan M.M."/>
            <person name="Islam R."/>
            <person name="Rashid M.M."/>
            <person name="Khan S.A."/>
            <person name="Rahman M.S."/>
            <person name="Alam M."/>
            <person name="Yahiya A.S."/>
            <person name="Khan M.S."/>
            <person name="Azam M.S."/>
            <person name="Haque T."/>
            <person name="Lashkar M.Z.H."/>
            <person name="Akhand A.I."/>
            <person name="Morshed G."/>
            <person name="Roy S."/>
            <person name="Uddin K.S."/>
            <person name="Rabeya T."/>
            <person name="Hossain A.S."/>
            <person name="Chowdhury A."/>
            <person name="Snigdha A.R."/>
            <person name="Mortoza M.S."/>
            <person name="Matin S.A."/>
            <person name="Hoque S.M.E."/>
            <person name="Islam M.K."/>
            <person name="Roy D.K."/>
            <person name="Haider R."/>
            <person name="Moosa M.M."/>
            <person name="Elias S.M."/>
            <person name="Hasan A.M."/>
            <person name="Jahan S."/>
            <person name="Shafiuddin M."/>
            <person name="Mahmood N."/>
            <person name="Shommy N.S."/>
        </authorList>
    </citation>
    <scope>NUCLEOTIDE SEQUENCE [LARGE SCALE GENOMIC DNA]</scope>
    <source>
        <strain evidence="2">cv. O-4</strain>
    </source>
</reference>
<comment type="caution">
    <text evidence="1">The sequence shown here is derived from an EMBL/GenBank/DDBJ whole genome shotgun (WGS) entry which is preliminary data.</text>
</comment>
<accession>A0A1R3JFR0</accession>
<evidence type="ECO:0000313" key="2">
    <source>
        <dbReference type="Proteomes" id="UP000187203"/>
    </source>
</evidence>
<dbReference type="AlphaFoldDB" id="A0A1R3JFR0"/>
<keyword evidence="2" id="KW-1185">Reference proteome</keyword>
<organism evidence="1 2">
    <name type="scientific">Corchorus olitorius</name>
    <dbReference type="NCBI Taxonomy" id="93759"/>
    <lineage>
        <taxon>Eukaryota</taxon>
        <taxon>Viridiplantae</taxon>
        <taxon>Streptophyta</taxon>
        <taxon>Embryophyta</taxon>
        <taxon>Tracheophyta</taxon>
        <taxon>Spermatophyta</taxon>
        <taxon>Magnoliopsida</taxon>
        <taxon>eudicotyledons</taxon>
        <taxon>Gunneridae</taxon>
        <taxon>Pentapetalae</taxon>
        <taxon>rosids</taxon>
        <taxon>malvids</taxon>
        <taxon>Malvales</taxon>
        <taxon>Malvaceae</taxon>
        <taxon>Grewioideae</taxon>
        <taxon>Apeibeae</taxon>
        <taxon>Corchorus</taxon>
    </lineage>
</organism>
<name>A0A1R3JFR0_9ROSI</name>
<protein>
    <submittedName>
        <fullName evidence="1">Uncharacterized protein</fullName>
    </submittedName>
</protein>
<dbReference type="Proteomes" id="UP000187203">
    <property type="component" value="Unassembled WGS sequence"/>
</dbReference>
<evidence type="ECO:0000313" key="1">
    <source>
        <dbReference type="EMBL" id="OMO93665.1"/>
    </source>
</evidence>
<dbReference type="EMBL" id="AWUE01016246">
    <property type="protein sequence ID" value="OMO93665.1"/>
    <property type="molecule type" value="Genomic_DNA"/>
</dbReference>
<gene>
    <name evidence="1" type="ORF">COLO4_16760</name>
</gene>
<sequence length="43" mass="4775">MVLDYSSFMFMYSRADIYTIDGHGQSATTSNALPTAARNVRSK</sequence>